<organism evidence="6 7">
    <name type="scientific">Adineta ricciae</name>
    <name type="common">Rotifer</name>
    <dbReference type="NCBI Taxonomy" id="249248"/>
    <lineage>
        <taxon>Eukaryota</taxon>
        <taxon>Metazoa</taxon>
        <taxon>Spiralia</taxon>
        <taxon>Gnathifera</taxon>
        <taxon>Rotifera</taxon>
        <taxon>Eurotatoria</taxon>
        <taxon>Bdelloidea</taxon>
        <taxon>Adinetida</taxon>
        <taxon>Adinetidae</taxon>
        <taxon>Adineta</taxon>
    </lineage>
</organism>
<dbReference type="PANTHER" id="PTHR10680">
    <property type="entry name" value="PEPTIDYL-GLYCINE ALPHA-AMIDATING MONOOXYGENASE"/>
    <property type="match status" value="1"/>
</dbReference>
<evidence type="ECO:0000256" key="4">
    <source>
        <dbReference type="PROSITE-ProRule" id="PRU00504"/>
    </source>
</evidence>
<feature type="chain" id="PRO_5032755867" evidence="5">
    <location>
        <begin position="18"/>
        <end position="381"/>
    </location>
</feature>
<dbReference type="InterPro" id="IPR011042">
    <property type="entry name" value="6-blade_b-propeller_TolB-like"/>
</dbReference>
<dbReference type="GO" id="GO:0005576">
    <property type="term" value="C:extracellular region"/>
    <property type="evidence" value="ECO:0007669"/>
    <property type="project" value="TreeGrafter"/>
</dbReference>
<feature type="repeat" description="NHL" evidence="4">
    <location>
        <begin position="283"/>
        <end position="322"/>
    </location>
</feature>
<keyword evidence="3" id="KW-0325">Glycoprotein</keyword>
<dbReference type="EMBL" id="CAJNOJ010000099">
    <property type="protein sequence ID" value="CAF1105318.1"/>
    <property type="molecule type" value="Genomic_DNA"/>
</dbReference>
<dbReference type="PANTHER" id="PTHR10680:SF14">
    <property type="entry name" value="PEPTIDYL-GLYCINE ALPHA-AMIDATING MONOOXYGENASE"/>
    <property type="match status" value="1"/>
</dbReference>
<accession>A0A814PGN9</accession>
<evidence type="ECO:0000256" key="3">
    <source>
        <dbReference type="ARBA" id="ARBA00023180"/>
    </source>
</evidence>
<name>A0A814PGN9_ADIRI</name>
<evidence type="ECO:0000313" key="6">
    <source>
        <dbReference type="EMBL" id="CAF1105318.1"/>
    </source>
</evidence>
<keyword evidence="1 5" id="KW-0732">Signal</keyword>
<comment type="caution">
    <text evidence="6">The sequence shown here is derived from an EMBL/GenBank/DDBJ whole genome shotgun (WGS) entry which is preliminary data.</text>
</comment>
<keyword evidence="2" id="KW-0677">Repeat</keyword>
<protein>
    <submittedName>
        <fullName evidence="6">Uncharacterized protein</fullName>
    </submittedName>
</protein>
<evidence type="ECO:0000256" key="5">
    <source>
        <dbReference type="SAM" id="SignalP"/>
    </source>
</evidence>
<evidence type="ECO:0000256" key="1">
    <source>
        <dbReference type="ARBA" id="ARBA00022729"/>
    </source>
</evidence>
<dbReference type="AlphaFoldDB" id="A0A814PGN9"/>
<dbReference type="CDD" id="cd05819">
    <property type="entry name" value="NHL"/>
    <property type="match status" value="1"/>
</dbReference>
<evidence type="ECO:0000256" key="2">
    <source>
        <dbReference type="ARBA" id="ARBA00022737"/>
    </source>
</evidence>
<reference evidence="6" key="1">
    <citation type="submission" date="2021-02" db="EMBL/GenBank/DDBJ databases">
        <authorList>
            <person name="Nowell W R."/>
        </authorList>
    </citation>
    <scope>NUCLEOTIDE SEQUENCE</scope>
</reference>
<feature type="repeat" description="NHL" evidence="4">
    <location>
        <begin position="36"/>
        <end position="76"/>
    </location>
</feature>
<dbReference type="OrthoDB" id="654191at2759"/>
<dbReference type="InterPro" id="IPR001258">
    <property type="entry name" value="NHL_repeat"/>
</dbReference>
<dbReference type="PROSITE" id="PS51125">
    <property type="entry name" value="NHL"/>
    <property type="match status" value="2"/>
</dbReference>
<sequence>MQFLLFYILICAPIVRSQTTACTKWSTTGVTIAGTGVAGNSSHQLYTPQSIFIHKLTNTLYVADFSNQRVQKFSLDASSSGEGVTVASGSWWMPVDIYVDTDDSSNKPIIYIVTFTSYYAEKWIEGATHGEKLAHKCRSCSSISLDKNKNVYLSSASDACVYQWSPQTNTTIVVAGHEQQPGLTDGNLDEPRGIYVDEIKQTVYVADLKKNHVQKWSMGANEGPTVAGSRAGQDGSSADLLYEPMNIQVDEVTKILYIADKRNHRIQRWLPAALAGDTLVGGRGEGDGAEQLRYPTDLAFDRDGNLYVCDSTNHRIQRFKLLESPSCKSASTANFPMFKIIILFCVLSKEKVITRFTCRTVTDNLSANWIFLLSALVLRIL</sequence>
<gene>
    <name evidence="6" type="ORF">EDS130_LOCUS20205</name>
</gene>
<feature type="signal peptide" evidence="5">
    <location>
        <begin position="1"/>
        <end position="17"/>
    </location>
</feature>
<dbReference type="SUPFAM" id="SSF63829">
    <property type="entry name" value="Calcium-dependent phosphotriesterase"/>
    <property type="match status" value="1"/>
</dbReference>
<dbReference type="Proteomes" id="UP000663852">
    <property type="component" value="Unassembled WGS sequence"/>
</dbReference>
<evidence type="ECO:0000313" key="7">
    <source>
        <dbReference type="Proteomes" id="UP000663852"/>
    </source>
</evidence>
<dbReference type="Gene3D" id="2.120.10.30">
    <property type="entry name" value="TolB, C-terminal domain"/>
    <property type="match status" value="2"/>
</dbReference>
<proteinExistence type="predicted"/>
<dbReference type="Pfam" id="PF01436">
    <property type="entry name" value="NHL"/>
    <property type="match status" value="1"/>
</dbReference>